<proteinExistence type="inferred from homology"/>
<evidence type="ECO:0008006" key="6">
    <source>
        <dbReference type="Google" id="ProtNLM"/>
    </source>
</evidence>
<feature type="compositionally biased region" description="Polar residues" evidence="3">
    <location>
        <begin position="78"/>
        <end position="87"/>
    </location>
</feature>
<dbReference type="Pfam" id="PF08243">
    <property type="entry name" value="SPT2"/>
    <property type="match status" value="1"/>
</dbReference>
<gene>
    <name evidence="4" type="ORF">AWJ20_623</name>
</gene>
<feature type="region of interest" description="Disordered" evidence="3">
    <location>
        <begin position="155"/>
        <end position="207"/>
    </location>
</feature>
<evidence type="ECO:0000256" key="1">
    <source>
        <dbReference type="ARBA" id="ARBA00006461"/>
    </source>
</evidence>
<feature type="region of interest" description="Disordered" evidence="3">
    <location>
        <begin position="1"/>
        <end position="139"/>
    </location>
</feature>
<dbReference type="PANTHER" id="PTHR22691">
    <property type="entry name" value="YEAST SPT2-RELATED"/>
    <property type="match status" value="1"/>
</dbReference>
<dbReference type="Proteomes" id="UP000189580">
    <property type="component" value="Chromosome a"/>
</dbReference>
<keyword evidence="2" id="KW-0175">Coiled coil</keyword>
<dbReference type="GO" id="GO:0006360">
    <property type="term" value="P:transcription by RNA polymerase I"/>
    <property type="evidence" value="ECO:0007669"/>
    <property type="project" value="TreeGrafter"/>
</dbReference>
<evidence type="ECO:0000313" key="4">
    <source>
        <dbReference type="EMBL" id="ANB12372.1"/>
    </source>
</evidence>
<name>A0A167D1P8_9ASCO</name>
<dbReference type="SMART" id="SM00784">
    <property type="entry name" value="SPT2"/>
    <property type="match status" value="1"/>
</dbReference>
<evidence type="ECO:0000256" key="3">
    <source>
        <dbReference type="SAM" id="MobiDB-lite"/>
    </source>
</evidence>
<dbReference type="EMBL" id="CP014501">
    <property type="protein sequence ID" value="ANB12372.1"/>
    <property type="molecule type" value="Genomic_DNA"/>
</dbReference>
<protein>
    <recommendedName>
        <fullName evidence="6">Spt2p</fullName>
    </recommendedName>
</protein>
<feature type="compositionally biased region" description="Basic and acidic residues" evidence="3">
    <location>
        <begin position="100"/>
        <end position="111"/>
    </location>
</feature>
<organism evidence="4 5">
    <name type="scientific">Sugiyamaella lignohabitans</name>
    <dbReference type="NCBI Taxonomy" id="796027"/>
    <lineage>
        <taxon>Eukaryota</taxon>
        <taxon>Fungi</taxon>
        <taxon>Dikarya</taxon>
        <taxon>Ascomycota</taxon>
        <taxon>Saccharomycotina</taxon>
        <taxon>Dipodascomycetes</taxon>
        <taxon>Dipodascales</taxon>
        <taxon>Trichomonascaceae</taxon>
        <taxon>Sugiyamaella</taxon>
    </lineage>
</organism>
<keyword evidence="5" id="KW-1185">Reference proteome</keyword>
<dbReference type="GO" id="GO:0006334">
    <property type="term" value="P:nucleosome assembly"/>
    <property type="evidence" value="ECO:0007669"/>
    <property type="project" value="TreeGrafter"/>
</dbReference>
<evidence type="ECO:0000313" key="5">
    <source>
        <dbReference type="Proteomes" id="UP000189580"/>
    </source>
</evidence>
<reference evidence="4 5" key="1">
    <citation type="submission" date="2016-02" db="EMBL/GenBank/DDBJ databases">
        <title>Complete genome sequence and transcriptome regulation of the pentose utilising yeast Sugiyamaella lignohabitans.</title>
        <authorList>
            <person name="Bellasio M."/>
            <person name="Peymann A."/>
            <person name="Valli M."/>
            <person name="Sipitzky M."/>
            <person name="Graf A."/>
            <person name="Sauer M."/>
            <person name="Marx H."/>
            <person name="Mattanovich D."/>
        </authorList>
    </citation>
    <scope>NUCLEOTIDE SEQUENCE [LARGE SCALE GENOMIC DNA]</scope>
    <source>
        <strain evidence="4 5">CBS 10342</strain>
    </source>
</reference>
<dbReference type="AlphaFoldDB" id="A0A167D1P8"/>
<dbReference type="GO" id="GO:0042393">
    <property type="term" value="F:histone binding"/>
    <property type="evidence" value="ECO:0007669"/>
    <property type="project" value="TreeGrafter"/>
</dbReference>
<feature type="compositionally biased region" description="Acidic residues" evidence="3">
    <location>
        <begin position="112"/>
        <end position="129"/>
    </location>
</feature>
<dbReference type="GO" id="GO:0005730">
    <property type="term" value="C:nucleolus"/>
    <property type="evidence" value="ECO:0007669"/>
    <property type="project" value="TreeGrafter"/>
</dbReference>
<feature type="compositionally biased region" description="Low complexity" evidence="3">
    <location>
        <begin position="65"/>
        <end position="77"/>
    </location>
</feature>
<comment type="similarity">
    <text evidence="1">Belongs to the SPT2 family.</text>
</comment>
<dbReference type="GeneID" id="30037676"/>
<dbReference type="InterPro" id="IPR013256">
    <property type="entry name" value="Chromatin_SPT2"/>
</dbReference>
<dbReference type="OrthoDB" id="4035998at2759"/>
<dbReference type="RefSeq" id="XP_018734849.1">
    <property type="nucleotide sequence ID" value="XM_018882574.1"/>
</dbReference>
<feature type="compositionally biased region" description="Basic and acidic residues" evidence="3">
    <location>
        <begin position="130"/>
        <end position="139"/>
    </location>
</feature>
<sequence length="207" mass="23489">MTVKVRKEPPPTPATRSREGRDDSPAGLTRGVAGSGPRSQSPQAKLGSPGPANIGMKKMTKSESPKPSSKPKSGSQSRLGLTPSNRSPDIAHRQRPKQGFPEKRRPARRQDDYDESDDDGFIVDDEEEEARSRDVGYDRDEIWSIFNKGRKRQYYSDEDDLSDMEASGSQVFAEEQRSAIYGRREDDMEEQELQRRAEEKRRKKFGR</sequence>
<dbReference type="KEGG" id="slb:AWJ20_623"/>
<dbReference type="GO" id="GO:0003677">
    <property type="term" value="F:DNA binding"/>
    <property type="evidence" value="ECO:0007669"/>
    <property type="project" value="TreeGrafter"/>
</dbReference>
<feature type="compositionally biased region" description="Basic and acidic residues" evidence="3">
    <location>
        <begin position="174"/>
        <end position="200"/>
    </location>
</feature>
<dbReference type="PANTHER" id="PTHR22691:SF8">
    <property type="entry name" value="PROTEIN SPT2 HOMOLOG"/>
    <property type="match status" value="1"/>
</dbReference>
<evidence type="ECO:0000256" key="2">
    <source>
        <dbReference type="ARBA" id="ARBA00023054"/>
    </source>
</evidence>
<accession>A0A167D1P8</accession>